<accession>A0ABD3NDL4</accession>
<protein>
    <recommendedName>
        <fullName evidence="3">Phytanoyl-CoA dioxygenase</fullName>
    </recommendedName>
</protein>
<dbReference type="SUPFAM" id="SSF51197">
    <property type="entry name" value="Clavaminate synthase-like"/>
    <property type="match status" value="1"/>
</dbReference>
<comment type="caution">
    <text evidence="1">The sequence shown here is derived from an EMBL/GenBank/DDBJ whole genome shotgun (WGS) entry which is preliminary data.</text>
</comment>
<keyword evidence="2" id="KW-1185">Reference proteome</keyword>
<organism evidence="1 2">
    <name type="scientific">Cyclotella atomus</name>
    <dbReference type="NCBI Taxonomy" id="382360"/>
    <lineage>
        <taxon>Eukaryota</taxon>
        <taxon>Sar</taxon>
        <taxon>Stramenopiles</taxon>
        <taxon>Ochrophyta</taxon>
        <taxon>Bacillariophyta</taxon>
        <taxon>Coscinodiscophyceae</taxon>
        <taxon>Thalassiosirophycidae</taxon>
        <taxon>Stephanodiscales</taxon>
        <taxon>Stephanodiscaceae</taxon>
        <taxon>Cyclotella</taxon>
    </lineage>
</organism>
<evidence type="ECO:0000313" key="2">
    <source>
        <dbReference type="Proteomes" id="UP001530400"/>
    </source>
</evidence>
<dbReference type="Pfam" id="PF05721">
    <property type="entry name" value="PhyH"/>
    <property type="match status" value="1"/>
</dbReference>
<evidence type="ECO:0000313" key="1">
    <source>
        <dbReference type="EMBL" id="KAL3774050.1"/>
    </source>
</evidence>
<dbReference type="EMBL" id="JALLPJ020001211">
    <property type="protein sequence ID" value="KAL3774050.1"/>
    <property type="molecule type" value="Genomic_DNA"/>
</dbReference>
<proteinExistence type="predicted"/>
<dbReference type="AlphaFoldDB" id="A0ABD3NDL4"/>
<name>A0ABD3NDL4_9STRA</name>
<reference evidence="1 2" key="1">
    <citation type="submission" date="2024-10" db="EMBL/GenBank/DDBJ databases">
        <title>Updated reference genomes for cyclostephanoid diatoms.</title>
        <authorList>
            <person name="Roberts W.R."/>
            <person name="Alverson A.J."/>
        </authorList>
    </citation>
    <scope>NUCLEOTIDE SEQUENCE [LARGE SCALE GENOMIC DNA]</scope>
    <source>
        <strain evidence="1 2">AJA010-31</strain>
    </source>
</reference>
<gene>
    <name evidence="1" type="ORF">ACHAWO_005257</name>
</gene>
<dbReference type="Proteomes" id="UP001530400">
    <property type="component" value="Unassembled WGS sequence"/>
</dbReference>
<dbReference type="InterPro" id="IPR008775">
    <property type="entry name" value="Phytyl_CoA_dOase-like"/>
</dbReference>
<dbReference type="PANTHER" id="PTHR37563">
    <property type="entry name" value="PHYTANOYL-COA DIOXYGENASE FAMILY PROTEIN (AFU_ORTHOLOGUE AFUA_2G03330)"/>
    <property type="match status" value="1"/>
</dbReference>
<sequence>MPPPTSAFLGHAKSIALGTSMALSLCCYVAYRSHDLRVLTTDEVDAARDVVAQITPSLGSSVESSQARHLENLNKLGVTVVNDILSKAQLKDWNTRTKEAFNNADGKQNIVWNSGRSHCSISKRSLYYNDMAQIGSEVDGNAAANDDDSKKYSTRSPRWIRKWFKRNGTSEIHPSSNGTMPLQITLQQIVSSYFQTHNISRYELTDVQFLNANPNKSTNQIWHRDHKFRGLTAIVALKDVRDNGPTELILGSHLAEYSLMSSFGMFFGSYSPSFLRDSTSGEGEMVPIKPLLACINAGDAVLYDARIFHRGRANNCMPGKSEGRDRPVLVLRWDAARTPPPGAGLIVTTANIYWGKVLYAGLYLLEKLQSSDSSGTD</sequence>
<dbReference type="InterPro" id="IPR051961">
    <property type="entry name" value="Fungal_Metabolite_Diox"/>
</dbReference>
<dbReference type="PANTHER" id="PTHR37563:SF2">
    <property type="entry name" value="PHYTANOYL-COA DIOXYGENASE FAMILY PROTEIN (AFU_ORTHOLOGUE AFUA_2G03330)"/>
    <property type="match status" value="1"/>
</dbReference>
<evidence type="ECO:0008006" key="3">
    <source>
        <dbReference type="Google" id="ProtNLM"/>
    </source>
</evidence>
<dbReference type="Gene3D" id="2.60.120.620">
    <property type="entry name" value="q2cbj1_9rhob like domain"/>
    <property type="match status" value="1"/>
</dbReference>